<keyword evidence="5" id="KW-1185">Reference proteome</keyword>
<dbReference type="Proteomes" id="UP000186917">
    <property type="component" value="Unassembled WGS sequence"/>
</dbReference>
<keyword evidence="1" id="KW-0732">Signal</keyword>
<dbReference type="OrthoDB" id="975117at2"/>
<proteinExistence type="predicted"/>
<accession>A0A173MRI5</accession>
<dbReference type="STRING" id="477680.SAMN05421788_1011490"/>
<dbReference type="InterPro" id="IPR025970">
    <property type="entry name" value="SusE"/>
</dbReference>
<dbReference type="AlphaFoldDB" id="A0A173MRI5"/>
<name>A0A173MRI5_9BACT</name>
<dbReference type="Gene3D" id="2.60.40.3620">
    <property type="match status" value="2"/>
</dbReference>
<evidence type="ECO:0000313" key="4">
    <source>
        <dbReference type="EMBL" id="SIS83376.1"/>
    </source>
</evidence>
<evidence type="ECO:0000259" key="3">
    <source>
        <dbReference type="Pfam" id="PF22058"/>
    </source>
</evidence>
<reference evidence="5" key="1">
    <citation type="submission" date="2017-01" db="EMBL/GenBank/DDBJ databases">
        <authorList>
            <person name="Varghese N."/>
            <person name="Submissions S."/>
        </authorList>
    </citation>
    <scope>NUCLEOTIDE SEQUENCE [LARGE SCALE GENOMIC DNA]</scope>
    <source>
        <strain evidence="5">DSM 21054</strain>
    </source>
</reference>
<dbReference type="Pfam" id="PF22058">
    <property type="entry name" value="X25_BaPul_like"/>
    <property type="match status" value="1"/>
</dbReference>
<protein>
    <submittedName>
        <fullName evidence="4">SusE outer membrane protein</fullName>
    </submittedName>
</protein>
<evidence type="ECO:0000259" key="2">
    <source>
        <dbReference type="Pfam" id="PF14292"/>
    </source>
</evidence>
<dbReference type="RefSeq" id="WP_076377099.1">
    <property type="nucleotide sequence ID" value="NZ_AP017422.1"/>
</dbReference>
<dbReference type="EMBL" id="FTOR01000001">
    <property type="protein sequence ID" value="SIS83376.1"/>
    <property type="molecule type" value="Genomic_DNA"/>
</dbReference>
<feature type="domain" description="Amylopullulanase X25" evidence="3">
    <location>
        <begin position="174"/>
        <end position="233"/>
    </location>
</feature>
<evidence type="ECO:0000256" key="1">
    <source>
        <dbReference type="SAM" id="SignalP"/>
    </source>
</evidence>
<feature type="chain" id="PRO_5030023322" evidence="1">
    <location>
        <begin position="19"/>
        <end position="357"/>
    </location>
</feature>
<sequence length="357" mass="37578">MKKWFNIFLFAGAVVAYATACKKDESRAVLGAQNASKISTSVTSALVLDSFKASTTVASFNWTEVKYGYSAAVTYSLEFGLASDNFANPTTVEIGNDIFTKGFTHAQLDTILYQTTGLAANVASQVQVRVRADVNKGGSASGSSTVEPVYSDTLVLTVTPYAIVIKYPTIYAPGAYQGWSPPTAHVLNSVKSDNNYEGYINFPAGSLEFKITPDSSWAVSYGVLNGALSTSGSAANLSVPSAGYYRVAANMSTAVWSVTKTTWGLTGTATSGGTTTDTQMTFDAATETWSVVTNLVAGSFKFRANSDGTKSANLFGLQGTRLSNGGIPIQITTAGSYTVKLNLSAGAGYYTYSVQKN</sequence>
<dbReference type="CDD" id="cd12967">
    <property type="entry name" value="CBM_SusE-F_like_u1"/>
    <property type="match status" value="1"/>
</dbReference>
<evidence type="ECO:0000313" key="5">
    <source>
        <dbReference type="Proteomes" id="UP000186917"/>
    </source>
</evidence>
<feature type="signal peptide" evidence="1">
    <location>
        <begin position="1"/>
        <end position="18"/>
    </location>
</feature>
<dbReference type="InterPro" id="IPR054409">
    <property type="entry name" value="X25_BaPul-like"/>
</dbReference>
<dbReference type="KEGG" id="fln:FLA_6115"/>
<feature type="domain" description="SusE outer membrane protein" evidence="2">
    <location>
        <begin position="23"/>
        <end position="131"/>
    </location>
</feature>
<gene>
    <name evidence="4" type="ORF">SAMN05421788_1011490</name>
</gene>
<organism evidence="4 5">
    <name type="scientific">Filimonas lacunae</name>
    <dbReference type="NCBI Taxonomy" id="477680"/>
    <lineage>
        <taxon>Bacteria</taxon>
        <taxon>Pseudomonadati</taxon>
        <taxon>Bacteroidota</taxon>
        <taxon>Chitinophagia</taxon>
        <taxon>Chitinophagales</taxon>
        <taxon>Chitinophagaceae</taxon>
        <taxon>Filimonas</taxon>
    </lineage>
</organism>
<dbReference type="Pfam" id="PF14292">
    <property type="entry name" value="SusE"/>
    <property type="match status" value="1"/>
</dbReference>